<dbReference type="EMBL" id="MG271984">
    <property type="protein sequence ID" value="AUG72283.1"/>
    <property type="molecule type" value="Genomic_DNA"/>
</dbReference>
<feature type="region of interest" description="Disordered" evidence="1">
    <location>
        <begin position="179"/>
        <end position="214"/>
    </location>
</feature>
<dbReference type="KEGG" id="vg:35414675"/>
<dbReference type="Proteomes" id="UP000242696">
    <property type="component" value="Segment"/>
</dbReference>
<dbReference type="RefSeq" id="YP_009447855.1">
    <property type="nucleotide sequence ID" value="NC_036579.1"/>
</dbReference>
<proteinExistence type="predicted"/>
<reference evidence="2" key="1">
    <citation type="journal article" date="2018" name="Arch. Virol.">
        <title>Complete genome sequence and analysis of ictalurid herpesvirus 2.</title>
        <authorList>
            <person name="Borzak R."/>
            <person name="Haluk T."/>
            <person name="Bartha D."/>
            <person name="Doszpoly A."/>
        </authorList>
    </citation>
    <scope>NUCLEOTIDE SEQUENCE</scope>
    <source>
        <strain evidence="2">760/94</strain>
    </source>
</reference>
<keyword evidence="3" id="KW-1185">Reference proteome</keyword>
<accession>A0A2H5AJF6</accession>
<evidence type="ECO:0000313" key="2">
    <source>
        <dbReference type="EMBL" id="AUG72283.1"/>
    </source>
</evidence>
<sequence>MTQLNGDIFDGVQLTILLDEVEKRGRCLVLAPGGRSARLHDSKTCGICARKKPDRSLFAAYFAGLPEEDHIRSRHFQFFNDFGYLMRPAELDAYTTPIIAPMAPGVVECIVIYNKVQHIPAAALKPLLALDAQYEWNTITQQLRIHTPKIQTSNTESRRSTLVSIRDVATSIKRKRCHEDSDPVVSVDPATGWRSGSLQPTTGGLRESLTRRVQ</sequence>
<name>A0A2H5AJF6_9VIRU</name>
<evidence type="ECO:0000256" key="1">
    <source>
        <dbReference type="SAM" id="MobiDB-lite"/>
    </source>
</evidence>
<dbReference type="GeneID" id="35414675"/>
<protein>
    <submittedName>
        <fullName evidence="2">ORF29</fullName>
    </submittedName>
</protein>
<evidence type="ECO:0000313" key="3">
    <source>
        <dbReference type="Proteomes" id="UP000242696"/>
    </source>
</evidence>
<organism evidence="2">
    <name type="scientific">black bullhead herpesvirus</name>
    <dbReference type="NCBI Taxonomy" id="508441"/>
    <lineage>
        <taxon>Viruses</taxon>
        <taxon>Duplodnaviria</taxon>
        <taxon>Heunggongvirae</taxon>
        <taxon>Peploviricota</taxon>
        <taxon>Herviviricetes</taxon>
        <taxon>Herpesvirales</taxon>
        <taxon>Alloherpesviridae</taxon>
        <taxon>Ictavirus</taxon>
        <taxon>Ictavirus ictaluridallo2</taxon>
    </lineage>
</organism>